<keyword evidence="4" id="KW-1185">Reference proteome</keyword>
<dbReference type="Proteomes" id="UP001583177">
    <property type="component" value="Unassembled WGS sequence"/>
</dbReference>
<dbReference type="EMBL" id="JAWRVE010000292">
    <property type="protein sequence ID" value="KAL1845806.1"/>
    <property type="molecule type" value="Genomic_DNA"/>
</dbReference>
<evidence type="ECO:0000256" key="2">
    <source>
        <dbReference type="SAM" id="Phobius"/>
    </source>
</evidence>
<feature type="transmembrane region" description="Helical" evidence="2">
    <location>
        <begin position="511"/>
        <end position="535"/>
    </location>
</feature>
<accession>A0ABR3VV65</accession>
<evidence type="ECO:0000313" key="3">
    <source>
        <dbReference type="EMBL" id="KAL1845806.1"/>
    </source>
</evidence>
<name>A0ABR3VV65_9PEZI</name>
<protein>
    <recommendedName>
        <fullName evidence="5">Mid2 domain-containing protein</fullName>
    </recommendedName>
</protein>
<keyword evidence="2" id="KW-0472">Membrane</keyword>
<evidence type="ECO:0008006" key="5">
    <source>
        <dbReference type="Google" id="ProtNLM"/>
    </source>
</evidence>
<reference evidence="3 4" key="1">
    <citation type="journal article" date="2024" name="IMA Fungus">
        <title>IMA Genome - F19 : A genome assembly and annotation guide to empower mycologists, including annotated draft genome sequences of Ceratocystis pirilliformis, Diaporthe australafricana, Fusarium ophioides, Paecilomyces lecythidis, and Sporothrix stenoceras.</title>
        <authorList>
            <person name="Aylward J."/>
            <person name="Wilson A.M."/>
            <person name="Visagie C.M."/>
            <person name="Spraker J."/>
            <person name="Barnes I."/>
            <person name="Buitendag C."/>
            <person name="Ceriani C."/>
            <person name="Del Mar Angel L."/>
            <person name="du Plessis D."/>
            <person name="Fuchs T."/>
            <person name="Gasser K."/>
            <person name="Kramer D."/>
            <person name="Li W."/>
            <person name="Munsamy K."/>
            <person name="Piso A."/>
            <person name="Price J.L."/>
            <person name="Sonnekus B."/>
            <person name="Thomas C."/>
            <person name="van der Nest A."/>
            <person name="van Dijk A."/>
            <person name="van Heerden A."/>
            <person name="van Vuuren N."/>
            <person name="Yilmaz N."/>
            <person name="Duong T.A."/>
            <person name="van der Merwe N.A."/>
            <person name="Wingfield M.J."/>
            <person name="Wingfield B.D."/>
        </authorList>
    </citation>
    <scope>NUCLEOTIDE SEQUENCE [LARGE SCALE GENOMIC DNA]</scope>
    <source>
        <strain evidence="3 4">CMW 18300</strain>
    </source>
</reference>
<comment type="caution">
    <text evidence="3">The sequence shown here is derived from an EMBL/GenBank/DDBJ whole genome shotgun (WGS) entry which is preliminary data.</text>
</comment>
<gene>
    <name evidence="3" type="ORF">Daus18300_014435</name>
</gene>
<sequence>MESCRNRGTQFWRDSDTQLYKTNGSLDLMWTDATFFSYESLSISCVSCYVKGTAYASLVVDGDFNFTQALTEFHDQFWPEVHNISIEVWDQFKNWSQYVAENITGTVGDNVVSFFQDGDVDDIDWRAYSFPTLDVDFGMNLTNIPETKLNLEFDDLELYLELDVLLEAEQTYKVNLYPPEWYQPAGIKIGNQLVGVVITLELLLTLSTEVDISTGVHVKFDDGLAIEVNMFGSDVSSITLTDGSFEFLPVTIGISGVVFDATLRLGVTAGLNMSQDLGHDLIKLAAGSSATVYTDLARFTTNITAPESLELGTRDDGCRIPVIESYEFGLGAMAGAFVQFGEEKWGPTPNTSVQIYYTTLSSACAIDPASATAAVEARQTAPALLAGRADLTAAQMTSVVTITDIVCQSAGMKNCPASLQTTVQVTTTSTAIVSVAEGEEPVFPATATTGKVAAVTAFGEAVQKLKGSSGSPVSYVPPVATDGSDNGDGVSGIIDGAKDEYKGMSEEAKRLTIGLSAGLGGAFLVAVAAGIWLCCKRRARKQHAMPRSNVEEVPGVGASQPFLGAEPEARWKQAQPRVSSISTADPTASQREERGTYDDVAQPRHSRTAV</sequence>
<evidence type="ECO:0000313" key="4">
    <source>
        <dbReference type="Proteomes" id="UP001583177"/>
    </source>
</evidence>
<organism evidence="3 4">
    <name type="scientific">Diaporthe australafricana</name>
    <dbReference type="NCBI Taxonomy" id="127596"/>
    <lineage>
        <taxon>Eukaryota</taxon>
        <taxon>Fungi</taxon>
        <taxon>Dikarya</taxon>
        <taxon>Ascomycota</taxon>
        <taxon>Pezizomycotina</taxon>
        <taxon>Sordariomycetes</taxon>
        <taxon>Sordariomycetidae</taxon>
        <taxon>Diaporthales</taxon>
        <taxon>Diaporthaceae</taxon>
        <taxon>Diaporthe</taxon>
    </lineage>
</organism>
<keyword evidence="2" id="KW-0812">Transmembrane</keyword>
<feature type="region of interest" description="Disordered" evidence="1">
    <location>
        <begin position="543"/>
        <end position="610"/>
    </location>
</feature>
<evidence type="ECO:0000256" key="1">
    <source>
        <dbReference type="SAM" id="MobiDB-lite"/>
    </source>
</evidence>
<keyword evidence="2" id="KW-1133">Transmembrane helix</keyword>
<proteinExistence type="predicted"/>
<feature type="compositionally biased region" description="Polar residues" evidence="1">
    <location>
        <begin position="576"/>
        <end position="589"/>
    </location>
</feature>